<dbReference type="Proteomes" id="UP000242715">
    <property type="component" value="Unassembled WGS sequence"/>
</dbReference>
<sequence length="75" mass="8063">MGVGLKGQPTDMTSAILEAEGRGRGNKGRWEPSVGASDDILSLWDSLNVKVLSSVCVDHVLIVNDMILMKMHPSV</sequence>
<protein>
    <submittedName>
        <fullName evidence="1">Uncharacterized protein</fullName>
    </submittedName>
</protein>
<evidence type="ECO:0000313" key="1">
    <source>
        <dbReference type="EMBL" id="GAU36523.1"/>
    </source>
</evidence>
<proteinExistence type="predicted"/>
<reference evidence="2" key="1">
    <citation type="journal article" date="2017" name="Front. Plant Sci.">
        <title>Climate Clever Clovers: New Paradigm to Reduce the Environmental Footprint of Ruminants by Breeding Low Methanogenic Forages Utilizing Haplotype Variation.</title>
        <authorList>
            <person name="Kaur P."/>
            <person name="Appels R."/>
            <person name="Bayer P.E."/>
            <person name="Keeble-Gagnere G."/>
            <person name="Wang J."/>
            <person name="Hirakawa H."/>
            <person name="Shirasawa K."/>
            <person name="Vercoe P."/>
            <person name="Stefanova K."/>
            <person name="Durmic Z."/>
            <person name="Nichols P."/>
            <person name="Revell C."/>
            <person name="Isobe S.N."/>
            <person name="Edwards D."/>
            <person name="Erskine W."/>
        </authorList>
    </citation>
    <scope>NUCLEOTIDE SEQUENCE [LARGE SCALE GENOMIC DNA]</scope>
    <source>
        <strain evidence="2">cv. Daliak</strain>
    </source>
</reference>
<name>A0A2Z6N357_TRISU</name>
<organism evidence="1 2">
    <name type="scientific">Trifolium subterraneum</name>
    <name type="common">Subterranean clover</name>
    <dbReference type="NCBI Taxonomy" id="3900"/>
    <lineage>
        <taxon>Eukaryota</taxon>
        <taxon>Viridiplantae</taxon>
        <taxon>Streptophyta</taxon>
        <taxon>Embryophyta</taxon>
        <taxon>Tracheophyta</taxon>
        <taxon>Spermatophyta</taxon>
        <taxon>Magnoliopsida</taxon>
        <taxon>eudicotyledons</taxon>
        <taxon>Gunneridae</taxon>
        <taxon>Pentapetalae</taxon>
        <taxon>rosids</taxon>
        <taxon>fabids</taxon>
        <taxon>Fabales</taxon>
        <taxon>Fabaceae</taxon>
        <taxon>Papilionoideae</taxon>
        <taxon>50 kb inversion clade</taxon>
        <taxon>NPAAA clade</taxon>
        <taxon>Hologalegina</taxon>
        <taxon>IRL clade</taxon>
        <taxon>Trifolieae</taxon>
        <taxon>Trifolium</taxon>
    </lineage>
</organism>
<accession>A0A2Z6N357</accession>
<dbReference type="EMBL" id="DF973632">
    <property type="protein sequence ID" value="GAU36523.1"/>
    <property type="molecule type" value="Genomic_DNA"/>
</dbReference>
<gene>
    <name evidence="1" type="ORF">TSUD_316490</name>
</gene>
<evidence type="ECO:0000313" key="2">
    <source>
        <dbReference type="Proteomes" id="UP000242715"/>
    </source>
</evidence>
<keyword evidence="2" id="KW-1185">Reference proteome</keyword>
<dbReference type="AlphaFoldDB" id="A0A2Z6N357"/>